<dbReference type="AlphaFoldDB" id="A0AAV1GGA7"/>
<dbReference type="InterPro" id="IPR046946">
    <property type="entry name" value="TCAM1/2"/>
</dbReference>
<evidence type="ECO:0000313" key="9">
    <source>
        <dbReference type="Proteomes" id="UP001178508"/>
    </source>
</evidence>
<dbReference type="EMBL" id="OY660877">
    <property type="protein sequence ID" value="CAJ1072109.1"/>
    <property type="molecule type" value="Genomic_DNA"/>
</dbReference>
<name>A0AAV1GGA7_XYRNO</name>
<dbReference type="PANTHER" id="PTHR47230">
    <property type="entry name" value="TIR DOMAIN-CONTAINING ADAPTER MOLECULE 1"/>
    <property type="match status" value="1"/>
</dbReference>
<evidence type="ECO:0000256" key="5">
    <source>
        <dbReference type="ARBA" id="ARBA00022859"/>
    </source>
</evidence>
<dbReference type="Gene3D" id="1.25.40.780">
    <property type="match status" value="1"/>
</dbReference>
<gene>
    <name evidence="8" type="ORF">XNOV1_A032396</name>
</gene>
<keyword evidence="9" id="KW-1185">Reference proteome</keyword>
<evidence type="ECO:0000256" key="1">
    <source>
        <dbReference type="ARBA" id="ARBA00004496"/>
    </source>
</evidence>
<dbReference type="Proteomes" id="UP001178508">
    <property type="component" value="Chromosome 14"/>
</dbReference>
<organism evidence="8 9">
    <name type="scientific">Xyrichtys novacula</name>
    <name type="common">Pearly razorfish</name>
    <name type="synonym">Hemipteronotus novacula</name>
    <dbReference type="NCBI Taxonomy" id="13765"/>
    <lineage>
        <taxon>Eukaryota</taxon>
        <taxon>Metazoa</taxon>
        <taxon>Chordata</taxon>
        <taxon>Craniata</taxon>
        <taxon>Vertebrata</taxon>
        <taxon>Euteleostomi</taxon>
        <taxon>Actinopterygii</taxon>
        <taxon>Neopterygii</taxon>
        <taxon>Teleostei</taxon>
        <taxon>Neoteleostei</taxon>
        <taxon>Acanthomorphata</taxon>
        <taxon>Eupercaria</taxon>
        <taxon>Labriformes</taxon>
        <taxon>Labridae</taxon>
        <taxon>Xyrichtys</taxon>
    </lineage>
</organism>
<evidence type="ECO:0000259" key="7">
    <source>
        <dbReference type="PROSITE" id="PS50104"/>
    </source>
</evidence>
<proteinExistence type="predicted"/>
<dbReference type="InterPro" id="IPR040886">
    <property type="entry name" value="TRIF_N"/>
</dbReference>
<dbReference type="GO" id="GO:0035666">
    <property type="term" value="P:TRIF-dependent toll-like receptor signaling pathway"/>
    <property type="evidence" value="ECO:0007669"/>
    <property type="project" value="InterPro"/>
</dbReference>
<reference evidence="8" key="1">
    <citation type="submission" date="2023-08" db="EMBL/GenBank/DDBJ databases">
        <authorList>
            <person name="Alioto T."/>
            <person name="Alioto T."/>
            <person name="Gomez Garrido J."/>
        </authorList>
    </citation>
    <scope>NUCLEOTIDE SEQUENCE</scope>
</reference>
<evidence type="ECO:0000256" key="2">
    <source>
        <dbReference type="ARBA" id="ARBA00022490"/>
    </source>
</evidence>
<dbReference type="PROSITE" id="PS50104">
    <property type="entry name" value="TIR"/>
    <property type="match status" value="1"/>
</dbReference>
<dbReference type="GO" id="GO:0005768">
    <property type="term" value="C:endosome"/>
    <property type="evidence" value="ECO:0007669"/>
    <property type="project" value="TreeGrafter"/>
</dbReference>
<dbReference type="GO" id="GO:0045087">
    <property type="term" value="P:innate immune response"/>
    <property type="evidence" value="ECO:0007669"/>
    <property type="project" value="UniProtKB-KW"/>
</dbReference>
<dbReference type="InterPro" id="IPR035897">
    <property type="entry name" value="Toll_tir_struct_dom_sf"/>
</dbReference>
<keyword evidence="3" id="KW-0597">Phosphoprotein</keyword>
<dbReference type="GO" id="GO:0035591">
    <property type="term" value="F:signaling adaptor activity"/>
    <property type="evidence" value="ECO:0007669"/>
    <property type="project" value="TreeGrafter"/>
</dbReference>
<dbReference type="GO" id="GO:0032481">
    <property type="term" value="P:positive regulation of type I interferon production"/>
    <property type="evidence" value="ECO:0007669"/>
    <property type="project" value="TreeGrafter"/>
</dbReference>
<keyword evidence="4" id="KW-0399">Innate immunity</keyword>
<dbReference type="GO" id="GO:0006954">
    <property type="term" value="P:inflammatory response"/>
    <property type="evidence" value="ECO:0007669"/>
    <property type="project" value="UniProtKB-KW"/>
</dbReference>
<dbReference type="Pfam" id="PF13676">
    <property type="entry name" value="TIR_2"/>
    <property type="match status" value="1"/>
</dbReference>
<keyword evidence="6" id="KW-0395">Inflammatory response</keyword>
<keyword evidence="2" id="KW-0963">Cytoplasm</keyword>
<feature type="domain" description="TIR" evidence="7">
    <location>
        <begin position="340"/>
        <end position="472"/>
    </location>
</feature>
<evidence type="ECO:0000313" key="8">
    <source>
        <dbReference type="EMBL" id="CAJ1072109.1"/>
    </source>
</evidence>
<dbReference type="Pfam" id="PF17798">
    <property type="entry name" value="TRIF-NTD"/>
    <property type="match status" value="1"/>
</dbReference>
<dbReference type="PANTHER" id="PTHR47230:SF1">
    <property type="entry name" value="TIR DOMAIN-CONTAINING ADAPTER MOLECULE 1"/>
    <property type="match status" value="1"/>
</dbReference>
<sequence length="598" mass="67213">MSHEGEKENPGTGLRDVLDILVKAPSERLLSLTFQLGESPEDRIIHALCLIILQREAQALENLQALKENHLASHLAEKWRLSGGKLEEFSVHCGHMGESSAALARIFKVLSQQKLCDHQLRNLAYKRAVSSDDQQTSNGGDLEYFQLREEAKEVCGPEFAEWMCSSVDSRSGSYSDPLKSQSEGSTALKVSLTPDQSVRRQNLPSPLQASCSMPSYPTHLEISMPATVPFQDDKRTLETSQQSKISTPSLLAGKSVSVPQIPEGLVSVNPSLFGGKEKSMRCETPTESRKLDSLIQPTQNQTIKPTTEPKPAATNIFLPSMPTVNEMKRSDSVDEEDEETFYAFVILHAPEDLEMAESIREKLEQVTGCDGAIFSDEFAIPGRSTLRCVEDAINNSAFTLLLLTRNFNTPMQEVEADSALINSINRKHKYNTVIPLLPSENRMPREDIPLVLRTKNFLEENKNFERKVSRAMTPTVIKKQRKIWTEEQTLKMQKKRQERLKQTNMHQKQLLKESKVTEMLEKENLNLLLAQKLLTGPGLHLEQDGGDVRAVWPQQSNIHIENANYVMIGNDSRMTVGMPIGADQDDSIYRGEEEEEEE</sequence>
<protein>
    <submittedName>
        <fullName evidence="8">TIR domain-containing adapter molecule 1</fullName>
    </submittedName>
</protein>
<evidence type="ECO:0000256" key="6">
    <source>
        <dbReference type="ARBA" id="ARBA00023198"/>
    </source>
</evidence>
<dbReference type="InterPro" id="IPR000157">
    <property type="entry name" value="TIR_dom"/>
</dbReference>
<comment type="subcellular location">
    <subcellularLocation>
        <location evidence="1">Cytoplasm</location>
    </subcellularLocation>
</comment>
<evidence type="ECO:0000256" key="3">
    <source>
        <dbReference type="ARBA" id="ARBA00022553"/>
    </source>
</evidence>
<dbReference type="Gene3D" id="3.40.50.10140">
    <property type="entry name" value="Toll/interleukin-1 receptor homology (TIR) domain"/>
    <property type="match status" value="1"/>
</dbReference>
<keyword evidence="5" id="KW-0391">Immunity</keyword>
<dbReference type="GO" id="GO:0043123">
    <property type="term" value="P:positive regulation of canonical NF-kappaB signal transduction"/>
    <property type="evidence" value="ECO:0007669"/>
    <property type="project" value="TreeGrafter"/>
</dbReference>
<evidence type="ECO:0000256" key="4">
    <source>
        <dbReference type="ARBA" id="ARBA00022588"/>
    </source>
</evidence>
<dbReference type="SUPFAM" id="SSF52200">
    <property type="entry name" value="Toll/Interleukin receptor TIR domain"/>
    <property type="match status" value="1"/>
</dbReference>
<accession>A0AAV1GGA7</accession>